<dbReference type="AlphaFoldDB" id="A0A4Y8PZA9"/>
<dbReference type="PANTHER" id="PTHR43434:SF26">
    <property type="entry name" value="PYROPHOSPHATASE PPAX"/>
    <property type="match status" value="1"/>
</dbReference>
<dbReference type="EMBL" id="MYFO01000017">
    <property type="protein sequence ID" value="TFE86703.1"/>
    <property type="molecule type" value="Genomic_DNA"/>
</dbReference>
<dbReference type="InterPro" id="IPR006439">
    <property type="entry name" value="HAD-SF_hydro_IA"/>
</dbReference>
<dbReference type="FunFam" id="3.40.50.1000:FF:000022">
    <property type="entry name" value="Phosphoglycolate phosphatase"/>
    <property type="match status" value="1"/>
</dbReference>
<dbReference type="Gene3D" id="1.10.150.240">
    <property type="entry name" value="Putative phosphatase, domain 2"/>
    <property type="match status" value="1"/>
</dbReference>
<dbReference type="InterPro" id="IPR050155">
    <property type="entry name" value="HAD-like_hydrolase_sf"/>
</dbReference>
<evidence type="ECO:0000313" key="1">
    <source>
        <dbReference type="EMBL" id="TFE86703.1"/>
    </source>
</evidence>
<dbReference type="GO" id="GO:0008967">
    <property type="term" value="F:phosphoglycolate phosphatase activity"/>
    <property type="evidence" value="ECO:0007669"/>
    <property type="project" value="TreeGrafter"/>
</dbReference>
<keyword evidence="2" id="KW-1185">Reference proteome</keyword>
<dbReference type="NCBIfam" id="TIGR01549">
    <property type="entry name" value="HAD-SF-IA-v1"/>
    <property type="match status" value="1"/>
</dbReference>
<gene>
    <name evidence="1" type="ORF">B5M42_13825</name>
</gene>
<accession>A0A4Y8PZA9</accession>
<dbReference type="CDD" id="cd02616">
    <property type="entry name" value="HAD_PPase"/>
    <property type="match status" value="1"/>
</dbReference>
<dbReference type="InterPro" id="IPR023198">
    <property type="entry name" value="PGP-like_dom2"/>
</dbReference>
<dbReference type="InterPro" id="IPR023214">
    <property type="entry name" value="HAD_sf"/>
</dbReference>
<dbReference type="NCBIfam" id="NF009804">
    <property type="entry name" value="PRK13288.1"/>
    <property type="match status" value="1"/>
</dbReference>
<dbReference type="SUPFAM" id="SSF56784">
    <property type="entry name" value="HAD-like"/>
    <property type="match status" value="1"/>
</dbReference>
<dbReference type="PANTHER" id="PTHR43434">
    <property type="entry name" value="PHOSPHOGLYCOLATE PHOSPHATASE"/>
    <property type="match status" value="1"/>
</dbReference>
<reference evidence="1 2" key="1">
    <citation type="submission" date="2017-03" db="EMBL/GenBank/DDBJ databases">
        <title>Isolation of Levoglucosan Utilizing Bacteria.</title>
        <authorList>
            <person name="Arya A.S."/>
        </authorList>
    </citation>
    <scope>NUCLEOTIDE SEQUENCE [LARGE SCALE GENOMIC DNA]</scope>
    <source>
        <strain evidence="1 2">MEC069</strain>
    </source>
</reference>
<evidence type="ECO:0000313" key="2">
    <source>
        <dbReference type="Proteomes" id="UP000298246"/>
    </source>
</evidence>
<dbReference type="RefSeq" id="WP_134753792.1">
    <property type="nucleotide sequence ID" value="NZ_MYFO02000003.1"/>
</dbReference>
<dbReference type="InterPro" id="IPR041492">
    <property type="entry name" value="HAD_2"/>
</dbReference>
<dbReference type="PRINTS" id="PR00413">
    <property type="entry name" value="HADHALOGNASE"/>
</dbReference>
<dbReference type="GO" id="GO:0005829">
    <property type="term" value="C:cytosol"/>
    <property type="evidence" value="ECO:0007669"/>
    <property type="project" value="TreeGrafter"/>
</dbReference>
<dbReference type="NCBIfam" id="TIGR01509">
    <property type="entry name" value="HAD-SF-IA-v3"/>
    <property type="match status" value="1"/>
</dbReference>
<comment type="caution">
    <text evidence="1">The sequence shown here is derived from an EMBL/GenBank/DDBJ whole genome shotgun (WGS) entry which is preliminary data.</text>
</comment>
<dbReference type="OrthoDB" id="9807630at2"/>
<sequence>MTQIVLFDLDGTIVDTNELIVQSFLHCLDGETAEPVTREFIIPNMGKPLVEQLEQFSGRKDTQSLMEKYRAFNLSNHDSLVREFPHVREVLAELHRRGLKIGIVTSKIRKTTLMGLKLCGLETFVSAIVTVEDVSKPKPDPEGIRLALQELGGTPEEAVMVGDSHYDIEAAQRAGVKAIGVSWSWKGRAYLETFKPDYMIDDMRELLPIVGATVDAS</sequence>
<dbReference type="InterPro" id="IPR036412">
    <property type="entry name" value="HAD-like_sf"/>
</dbReference>
<dbReference type="SFLD" id="SFLDG01129">
    <property type="entry name" value="C1.5:_HAD__Beta-PGM__Phosphata"/>
    <property type="match status" value="1"/>
</dbReference>
<dbReference type="GO" id="GO:0006281">
    <property type="term" value="P:DNA repair"/>
    <property type="evidence" value="ECO:0007669"/>
    <property type="project" value="TreeGrafter"/>
</dbReference>
<name>A0A4Y8PZA9_9BACL</name>
<dbReference type="SFLD" id="SFLDG01135">
    <property type="entry name" value="C1.5.6:_HAD__Beta-PGM__Phospha"/>
    <property type="match status" value="1"/>
</dbReference>
<dbReference type="Gene3D" id="3.40.50.1000">
    <property type="entry name" value="HAD superfamily/HAD-like"/>
    <property type="match status" value="1"/>
</dbReference>
<proteinExistence type="predicted"/>
<protein>
    <submittedName>
        <fullName evidence="1">Pyrophosphatase PpaX</fullName>
    </submittedName>
</protein>
<dbReference type="Proteomes" id="UP000298246">
    <property type="component" value="Unassembled WGS sequence"/>
</dbReference>
<dbReference type="Pfam" id="PF13419">
    <property type="entry name" value="HAD_2"/>
    <property type="match status" value="1"/>
</dbReference>
<dbReference type="SFLD" id="SFLDS00003">
    <property type="entry name" value="Haloacid_Dehalogenase"/>
    <property type="match status" value="1"/>
</dbReference>
<organism evidence="1 2">
    <name type="scientific">Paenibacillus athensensis</name>
    <dbReference type="NCBI Taxonomy" id="1967502"/>
    <lineage>
        <taxon>Bacteria</taxon>
        <taxon>Bacillati</taxon>
        <taxon>Bacillota</taxon>
        <taxon>Bacilli</taxon>
        <taxon>Bacillales</taxon>
        <taxon>Paenibacillaceae</taxon>
        <taxon>Paenibacillus</taxon>
    </lineage>
</organism>